<comment type="caution">
    <text evidence="1">The sequence shown here is derived from an EMBL/GenBank/DDBJ whole genome shotgun (WGS) entry which is preliminary data.</text>
</comment>
<dbReference type="EMBL" id="MUXN01000023">
    <property type="protein sequence ID" value="OOC03152.1"/>
    <property type="molecule type" value="Genomic_DNA"/>
</dbReference>
<proteinExistence type="predicted"/>
<evidence type="ECO:0000313" key="1">
    <source>
        <dbReference type="EMBL" id="OOC03152.1"/>
    </source>
</evidence>
<keyword evidence="2" id="KW-1185">Reference proteome</keyword>
<dbReference type="Proteomes" id="UP000188551">
    <property type="component" value="Unassembled WGS sequence"/>
</dbReference>
<protein>
    <submittedName>
        <fullName evidence="1">Uncharacterized protein</fullName>
    </submittedName>
</protein>
<accession>A0ABX3J7Y9</accession>
<organism evidence="1 2">
    <name type="scientific">Amycolatopsis azurea DSM 43854</name>
    <dbReference type="NCBI Taxonomy" id="1238180"/>
    <lineage>
        <taxon>Bacteria</taxon>
        <taxon>Bacillati</taxon>
        <taxon>Actinomycetota</taxon>
        <taxon>Actinomycetes</taxon>
        <taxon>Pseudonocardiales</taxon>
        <taxon>Pseudonocardiaceae</taxon>
        <taxon>Amycolatopsis</taxon>
    </lineage>
</organism>
<evidence type="ECO:0000313" key="2">
    <source>
        <dbReference type="Proteomes" id="UP000188551"/>
    </source>
</evidence>
<name>A0ABX3J7Y9_9PSEU</name>
<sequence length="90" mass="9716">MMAPFLALDARKGAIMYFAAPRRVKAEFLHSAAGGGCTRSVVATEVPGSLVPTWRSVKDPFTTLRVGKEAFTASQPARHPERIQRTNCAG</sequence>
<gene>
    <name evidence="1" type="ORF">B0293_29805</name>
</gene>
<reference evidence="1 2" key="1">
    <citation type="submission" date="2017-02" db="EMBL/GenBank/DDBJ databases">
        <title>Amycolatopsis azurea DSM 43854 draft genome.</title>
        <authorList>
            <person name="Mayilraj S."/>
        </authorList>
    </citation>
    <scope>NUCLEOTIDE SEQUENCE [LARGE SCALE GENOMIC DNA]</scope>
    <source>
        <strain evidence="1 2">DSM 43854</strain>
    </source>
</reference>